<feature type="domain" description="Fungal lipase-type" evidence="2">
    <location>
        <begin position="202"/>
        <end position="361"/>
    </location>
</feature>
<dbReference type="PANTHER" id="PTHR46086:SF4">
    <property type="entry name" value="ALPHA_BETA-HYDROLASES SUPERFAMILY PROTEIN"/>
    <property type="match status" value="1"/>
</dbReference>
<protein>
    <recommendedName>
        <fullName evidence="2">Fungal lipase-type domain-containing protein</fullName>
    </recommendedName>
</protein>
<reference evidence="3 4" key="1">
    <citation type="submission" date="2024-11" db="EMBL/GenBank/DDBJ databases">
        <title>A near-complete genome assembly of Cinchona calisaya.</title>
        <authorList>
            <person name="Lian D.C."/>
            <person name="Zhao X.W."/>
            <person name="Wei L."/>
        </authorList>
    </citation>
    <scope>NUCLEOTIDE SEQUENCE [LARGE SCALE GENOMIC DNA]</scope>
    <source>
        <tissue evidence="3">Nenye</tissue>
    </source>
</reference>
<dbReference type="Proteomes" id="UP001630127">
    <property type="component" value="Unassembled WGS sequence"/>
</dbReference>
<evidence type="ECO:0000313" key="3">
    <source>
        <dbReference type="EMBL" id="KAL3514485.1"/>
    </source>
</evidence>
<proteinExistence type="predicted"/>
<keyword evidence="1" id="KW-0378">Hydrolase</keyword>
<sequence length="472" mass="54357">MACGENFCQDYLVLNPKQAGFKDLLRIFYSSELEKRDFFDTPVADRLGGFSDRWLVFVSIIGQKLFLKWKKPMASVGYYVEQWLNYPSANGGFGRLIKNFFTGKVVMPDRSSATFTSFIGNLDKRLDLDSAVGPNDERYGAALAIMAAKLSYENEAFVTTVVRDRWQMEFLGSFNFWNDYEEFYSTQAIMFQDKSIDPDLIVVAFRGTSPFDADDWITDLDLSFYDIEGVGKLHAGFMKALGLQKEKGWPKQIDQGPGLKDYAYYTIREKLRKILSENKKAKFMVTGHSLGAALAILFAAILSLHEEKMLLDRLEGVYTFGQPRVGDEQFGEFMKDKLRLYNVKYCRYVYNKDIVPRLPYDDKTLMFKHFGPCLYFNSCYKGQIREEEPNKNYFSPLWIIPNFLNAVYELIRSFIIPFTRGMEYREGWFGILFRGVGLIIPGLANHGPQDYVNLTRLGTLPSSPQLQDSKQE</sequence>
<comment type="caution">
    <text evidence="3">The sequence shown here is derived from an EMBL/GenBank/DDBJ whole genome shotgun (WGS) entry which is preliminary data.</text>
</comment>
<dbReference type="EMBL" id="JBJUIK010000011">
    <property type="protein sequence ID" value="KAL3514485.1"/>
    <property type="molecule type" value="Genomic_DNA"/>
</dbReference>
<dbReference type="Gene3D" id="3.40.50.1820">
    <property type="entry name" value="alpha/beta hydrolase"/>
    <property type="match status" value="1"/>
</dbReference>
<dbReference type="InterPro" id="IPR044819">
    <property type="entry name" value="OBL-like"/>
</dbReference>
<dbReference type="AlphaFoldDB" id="A0ABD2Z844"/>
<dbReference type="GO" id="GO:0016787">
    <property type="term" value="F:hydrolase activity"/>
    <property type="evidence" value="ECO:0007669"/>
    <property type="project" value="UniProtKB-KW"/>
</dbReference>
<accession>A0ABD2Z844</accession>
<dbReference type="InterPro" id="IPR029058">
    <property type="entry name" value="AB_hydrolase_fold"/>
</dbReference>
<evidence type="ECO:0000256" key="1">
    <source>
        <dbReference type="ARBA" id="ARBA00022801"/>
    </source>
</evidence>
<dbReference type="Pfam" id="PF01764">
    <property type="entry name" value="Lipase_3"/>
    <property type="match status" value="1"/>
</dbReference>
<name>A0ABD2Z844_9GENT</name>
<organism evidence="3 4">
    <name type="scientific">Cinchona calisaya</name>
    <dbReference type="NCBI Taxonomy" id="153742"/>
    <lineage>
        <taxon>Eukaryota</taxon>
        <taxon>Viridiplantae</taxon>
        <taxon>Streptophyta</taxon>
        <taxon>Embryophyta</taxon>
        <taxon>Tracheophyta</taxon>
        <taxon>Spermatophyta</taxon>
        <taxon>Magnoliopsida</taxon>
        <taxon>eudicotyledons</taxon>
        <taxon>Gunneridae</taxon>
        <taxon>Pentapetalae</taxon>
        <taxon>asterids</taxon>
        <taxon>lamiids</taxon>
        <taxon>Gentianales</taxon>
        <taxon>Rubiaceae</taxon>
        <taxon>Cinchonoideae</taxon>
        <taxon>Cinchoneae</taxon>
        <taxon>Cinchona</taxon>
    </lineage>
</organism>
<dbReference type="CDD" id="cd00519">
    <property type="entry name" value="Lipase_3"/>
    <property type="match status" value="1"/>
</dbReference>
<dbReference type="PANTHER" id="PTHR46086">
    <property type="entry name" value="ALPHA/BETA-HYDROLASES SUPERFAMILY PROTEIN"/>
    <property type="match status" value="1"/>
</dbReference>
<keyword evidence="4" id="KW-1185">Reference proteome</keyword>
<dbReference type="InterPro" id="IPR002921">
    <property type="entry name" value="Fungal_lipase-type"/>
</dbReference>
<evidence type="ECO:0000259" key="2">
    <source>
        <dbReference type="Pfam" id="PF01764"/>
    </source>
</evidence>
<evidence type="ECO:0000313" key="4">
    <source>
        <dbReference type="Proteomes" id="UP001630127"/>
    </source>
</evidence>
<dbReference type="SUPFAM" id="SSF53474">
    <property type="entry name" value="alpha/beta-Hydrolases"/>
    <property type="match status" value="1"/>
</dbReference>
<gene>
    <name evidence="3" type="ORF">ACH5RR_027202</name>
</gene>